<feature type="compositionally biased region" description="Polar residues" evidence="1">
    <location>
        <begin position="188"/>
        <end position="203"/>
    </location>
</feature>
<proteinExistence type="predicted"/>
<feature type="compositionally biased region" description="Polar residues" evidence="1">
    <location>
        <begin position="52"/>
        <end position="65"/>
    </location>
</feature>
<sequence length="386" mass="40298">MGSCISIRRRRRFEDVFPVIFEELELQVPTPGPPIWNPAWQPIGNPAWQPVGNPTGQPSGNSAAPETTAAPGSPVENVGPSPPELSGESPWEYNGNPTDGAPGYYRGKDLRAKARRKKHYRQQRGGLDGEDGEGSSGPAAVEDDGVAKSTHYVEQPKASGAAEGSGETRAGITRLENDVANPPKEHTSPATTPGSSNEGTLSKGSWVDSDRTHRSPYFNQAQAELARALISGTGRASITRDPTSTARPDSKTRHIEEDGEADRGSSAEDGPTRVLEDGGSPSGNHTLTKQTLSMGSNSALDGGESPSLTDQSTTARPGEAAGDIATTEREPSSGSSEINTTEPSEALGEGGLNVTTQSSSDNLSSDVSRDEECISEAKEPAALGSA</sequence>
<feature type="region of interest" description="Disordered" evidence="1">
    <location>
        <begin position="38"/>
        <end position="386"/>
    </location>
</feature>
<dbReference type="AlphaFoldDB" id="A0A3N4KLW0"/>
<evidence type="ECO:0000256" key="1">
    <source>
        <dbReference type="SAM" id="MobiDB-lite"/>
    </source>
</evidence>
<dbReference type="OrthoDB" id="5417089at2759"/>
<protein>
    <submittedName>
        <fullName evidence="2">Uncharacterized protein</fullName>
    </submittedName>
</protein>
<reference evidence="2 3" key="1">
    <citation type="journal article" date="2018" name="Nat. Ecol. Evol.">
        <title>Pezizomycetes genomes reveal the molecular basis of ectomycorrhizal truffle lifestyle.</title>
        <authorList>
            <person name="Murat C."/>
            <person name="Payen T."/>
            <person name="Noel B."/>
            <person name="Kuo A."/>
            <person name="Morin E."/>
            <person name="Chen J."/>
            <person name="Kohler A."/>
            <person name="Krizsan K."/>
            <person name="Balestrini R."/>
            <person name="Da Silva C."/>
            <person name="Montanini B."/>
            <person name="Hainaut M."/>
            <person name="Levati E."/>
            <person name="Barry K.W."/>
            <person name="Belfiori B."/>
            <person name="Cichocki N."/>
            <person name="Clum A."/>
            <person name="Dockter R.B."/>
            <person name="Fauchery L."/>
            <person name="Guy J."/>
            <person name="Iotti M."/>
            <person name="Le Tacon F."/>
            <person name="Lindquist E.A."/>
            <person name="Lipzen A."/>
            <person name="Malagnac F."/>
            <person name="Mello A."/>
            <person name="Molinier V."/>
            <person name="Miyauchi S."/>
            <person name="Poulain J."/>
            <person name="Riccioni C."/>
            <person name="Rubini A."/>
            <person name="Sitrit Y."/>
            <person name="Splivallo R."/>
            <person name="Traeger S."/>
            <person name="Wang M."/>
            <person name="Zifcakova L."/>
            <person name="Wipf D."/>
            <person name="Zambonelli A."/>
            <person name="Paolocci F."/>
            <person name="Nowrousian M."/>
            <person name="Ottonello S."/>
            <person name="Baldrian P."/>
            <person name="Spatafora J.W."/>
            <person name="Henrissat B."/>
            <person name="Nagy L.G."/>
            <person name="Aury J.M."/>
            <person name="Wincker P."/>
            <person name="Grigoriev I.V."/>
            <person name="Bonfante P."/>
            <person name="Martin F.M."/>
        </authorList>
    </citation>
    <scope>NUCLEOTIDE SEQUENCE [LARGE SCALE GENOMIC DNA]</scope>
    <source>
        <strain evidence="2 3">CCBAS932</strain>
    </source>
</reference>
<accession>A0A3N4KLW0</accession>
<feature type="compositionally biased region" description="Polar residues" evidence="1">
    <location>
        <begin position="282"/>
        <end position="299"/>
    </location>
</feature>
<feature type="compositionally biased region" description="Polar residues" evidence="1">
    <location>
        <begin position="332"/>
        <end position="343"/>
    </location>
</feature>
<evidence type="ECO:0000313" key="3">
    <source>
        <dbReference type="Proteomes" id="UP000277580"/>
    </source>
</evidence>
<dbReference type="EMBL" id="ML119135">
    <property type="protein sequence ID" value="RPB11544.1"/>
    <property type="molecule type" value="Genomic_DNA"/>
</dbReference>
<feature type="compositionally biased region" description="Polar residues" evidence="1">
    <location>
        <begin position="306"/>
        <end position="315"/>
    </location>
</feature>
<feature type="compositionally biased region" description="Basic and acidic residues" evidence="1">
    <location>
        <begin position="367"/>
        <end position="379"/>
    </location>
</feature>
<gene>
    <name evidence="2" type="ORF">P167DRAFT_565872</name>
</gene>
<dbReference type="Proteomes" id="UP000277580">
    <property type="component" value="Unassembled WGS sequence"/>
</dbReference>
<feature type="compositionally biased region" description="Basic and acidic residues" evidence="1">
    <location>
        <begin position="248"/>
        <end position="276"/>
    </location>
</feature>
<feature type="compositionally biased region" description="Basic residues" evidence="1">
    <location>
        <begin position="113"/>
        <end position="122"/>
    </location>
</feature>
<dbReference type="InParanoid" id="A0A3N4KLW0"/>
<evidence type="ECO:0000313" key="2">
    <source>
        <dbReference type="EMBL" id="RPB11544.1"/>
    </source>
</evidence>
<keyword evidence="3" id="KW-1185">Reference proteome</keyword>
<feature type="compositionally biased region" description="Polar residues" evidence="1">
    <location>
        <begin position="234"/>
        <end position="247"/>
    </location>
</feature>
<organism evidence="2 3">
    <name type="scientific">Morchella conica CCBAS932</name>
    <dbReference type="NCBI Taxonomy" id="1392247"/>
    <lineage>
        <taxon>Eukaryota</taxon>
        <taxon>Fungi</taxon>
        <taxon>Dikarya</taxon>
        <taxon>Ascomycota</taxon>
        <taxon>Pezizomycotina</taxon>
        <taxon>Pezizomycetes</taxon>
        <taxon>Pezizales</taxon>
        <taxon>Morchellaceae</taxon>
        <taxon>Morchella</taxon>
    </lineage>
</organism>
<name>A0A3N4KLW0_9PEZI</name>